<evidence type="ECO:0000256" key="5">
    <source>
        <dbReference type="ARBA" id="ARBA00023002"/>
    </source>
</evidence>
<feature type="domain" description="Acyl-CoA dehydrogenase/oxidase C-terminal" evidence="6">
    <location>
        <begin position="204"/>
        <end position="336"/>
    </location>
</feature>
<dbReference type="InterPro" id="IPR013786">
    <property type="entry name" value="AcylCoA_DH/ox_N"/>
</dbReference>
<dbReference type="EMBL" id="AWFF01000047">
    <property type="protein sequence ID" value="KCZ53690.1"/>
    <property type="molecule type" value="Genomic_DNA"/>
</dbReference>
<organism evidence="8 9">
    <name type="scientific">Hyphomonas beringensis</name>
    <dbReference type="NCBI Taxonomy" id="1280946"/>
    <lineage>
        <taxon>Bacteria</taxon>
        <taxon>Pseudomonadati</taxon>
        <taxon>Pseudomonadota</taxon>
        <taxon>Alphaproteobacteria</taxon>
        <taxon>Hyphomonadales</taxon>
        <taxon>Hyphomonadaceae</taxon>
        <taxon>Hyphomonas</taxon>
    </lineage>
</organism>
<dbReference type="RefSeq" id="WP_034797254.1">
    <property type="nucleotide sequence ID" value="NZ_AWFF01000047.1"/>
</dbReference>
<evidence type="ECO:0000256" key="2">
    <source>
        <dbReference type="ARBA" id="ARBA00009347"/>
    </source>
</evidence>
<dbReference type="GO" id="GO:0050660">
    <property type="term" value="F:flavin adenine dinucleotide binding"/>
    <property type="evidence" value="ECO:0007669"/>
    <property type="project" value="InterPro"/>
</dbReference>
<dbReference type="SUPFAM" id="SSF56645">
    <property type="entry name" value="Acyl-CoA dehydrogenase NM domain-like"/>
    <property type="match status" value="1"/>
</dbReference>
<dbReference type="STRING" id="1280946.HY29_16265"/>
<evidence type="ECO:0000256" key="4">
    <source>
        <dbReference type="ARBA" id="ARBA00022827"/>
    </source>
</evidence>
<keyword evidence="5" id="KW-0560">Oxidoreductase</keyword>
<comment type="similarity">
    <text evidence="2">Belongs to the acyl-CoA dehydrogenase family.</text>
</comment>
<evidence type="ECO:0000256" key="1">
    <source>
        <dbReference type="ARBA" id="ARBA00001974"/>
    </source>
</evidence>
<dbReference type="OrthoDB" id="7328575at2"/>
<keyword evidence="9" id="KW-1185">Reference proteome</keyword>
<dbReference type="Proteomes" id="UP000027037">
    <property type="component" value="Unassembled WGS sequence"/>
</dbReference>
<evidence type="ECO:0000259" key="6">
    <source>
        <dbReference type="Pfam" id="PF00441"/>
    </source>
</evidence>
<dbReference type="Pfam" id="PF02771">
    <property type="entry name" value="Acyl-CoA_dh_N"/>
    <property type="match status" value="1"/>
</dbReference>
<keyword evidence="4" id="KW-0274">FAD</keyword>
<dbReference type="Gene3D" id="1.20.140.10">
    <property type="entry name" value="Butyryl-CoA Dehydrogenase, subunit A, domain 3"/>
    <property type="match status" value="1"/>
</dbReference>
<dbReference type="SUPFAM" id="SSF47203">
    <property type="entry name" value="Acyl-CoA dehydrogenase C-terminal domain-like"/>
    <property type="match status" value="1"/>
</dbReference>
<reference evidence="8 9" key="1">
    <citation type="journal article" date="2014" name="Antonie Van Leeuwenhoek">
        <title>Hyphomonas beringensis sp. nov. and Hyphomonas chukchiensis sp. nov., isolated from surface seawater of the Bering Sea and Chukchi Sea.</title>
        <authorList>
            <person name="Li C."/>
            <person name="Lai Q."/>
            <person name="Li G."/>
            <person name="Dong C."/>
            <person name="Wang J."/>
            <person name="Liao Y."/>
            <person name="Shao Z."/>
        </authorList>
    </citation>
    <scope>NUCLEOTIDE SEQUENCE [LARGE SCALE GENOMIC DNA]</scope>
    <source>
        <strain evidence="8 9">25B14_1</strain>
    </source>
</reference>
<evidence type="ECO:0000256" key="3">
    <source>
        <dbReference type="ARBA" id="ARBA00022630"/>
    </source>
</evidence>
<evidence type="ECO:0000313" key="8">
    <source>
        <dbReference type="EMBL" id="KCZ53690.1"/>
    </source>
</evidence>
<gene>
    <name evidence="8" type="ORF">HY29_16265</name>
</gene>
<comment type="caution">
    <text evidence="8">The sequence shown here is derived from an EMBL/GenBank/DDBJ whole genome shotgun (WGS) entry which is preliminary data.</text>
</comment>
<dbReference type="PANTHER" id="PTHR43884:SF20">
    <property type="entry name" value="ACYL-COA DEHYDROGENASE FADE28"/>
    <property type="match status" value="1"/>
</dbReference>
<dbReference type="InterPro" id="IPR009075">
    <property type="entry name" value="AcylCo_DH/oxidase_C"/>
</dbReference>
<sequence>MEFGLSEDQKLLQETVRRFVAEQAPLDAIRKIAEGDEEAKQTIAAGIEELGLNGIAVPEELGGAGLGMLDAVLVQECLGYGIVPSGFLASVVASTTFSSADTALAQAIAAGEVRFGIALNDLVSRRDGAGLSAQNGVLSGTSMMAVSAEDATHLLVCDVERNLHVCAPQDYQVLPTIDRTRVFTELKLSNAESQISLADGKGALARACLLLAADSLGASQAMLDKAVEYAKERKQFGRVIGSFQAVKHLCAEMAAKIEPSRALIWHAAHALDMDEGEALVMALLAKAHISEVATFVARTSTEVHGGMGFTDLVGLHYWFKRIGVNRQLLGSPAQLRQMAAVAQGLVAA</sequence>
<comment type="cofactor">
    <cofactor evidence="1">
        <name>FAD</name>
        <dbReference type="ChEBI" id="CHEBI:57692"/>
    </cofactor>
</comment>
<evidence type="ECO:0000313" key="9">
    <source>
        <dbReference type="Proteomes" id="UP000027037"/>
    </source>
</evidence>
<protein>
    <recommendedName>
        <fullName evidence="10">Acyl-CoA dehydrogenase</fullName>
    </recommendedName>
</protein>
<dbReference type="AlphaFoldDB" id="A0A062UC55"/>
<name>A0A062UC55_9PROT</name>
<accession>A0A062UC55</accession>
<proteinExistence type="inferred from homology"/>
<dbReference type="PANTHER" id="PTHR43884">
    <property type="entry name" value="ACYL-COA DEHYDROGENASE"/>
    <property type="match status" value="1"/>
</dbReference>
<dbReference type="PATRIC" id="fig|1280946.3.peg.2415"/>
<dbReference type="Pfam" id="PF00441">
    <property type="entry name" value="Acyl-CoA_dh_1"/>
    <property type="match status" value="1"/>
</dbReference>
<evidence type="ECO:0008006" key="10">
    <source>
        <dbReference type="Google" id="ProtNLM"/>
    </source>
</evidence>
<dbReference type="InterPro" id="IPR037069">
    <property type="entry name" value="AcylCoA_DH/ox_N_sf"/>
</dbReference>
<dbReference type="InterPro" id="IPR009100">
    <property type="entry name" value="AcylCoA_DH/oxidase_NM_dom_sf"/>
</dbReference>
<dbReference type="InterPro" id="IPR036250">
    <property type="entry name" value="AcylCo_DH-like_C"/>
</dbReference>
<feature type="domain" description="Acyl-CoA dehydrogenase/oxidase N-terminal" evidence="7">
    <location>
        <begin position="6"/>
        <end position="93"/>
    </location>
</feature>
<dbReference type="eggNOG" id="COG1960">
    <property type="taxonomic scope" value="Bacteria"/>
</dbReference>
<dbReference type="GO" id="GO:0003995">
    <property type="term" value="F:acyl-CoA dehydrogenase activity"/>
    <property type="evidence" value="ECO:0007669"/>
    <property type="project" value="TreeGrafter"/>
</dbReference>
<dbReference type="Gene3D" id="1.10.540.10">
    <property type="entry name" value="Acyl-CoA dehydrogenase/oxidase, N-terminal domain"/>
    <property type="match status" value="1"/>
</dbReference>
<evidence type="ECO:0000259" key="7">
    <source>
        <dbReference type="Pfam" id="PF02771"/>
    </source>
</evidence>
<keyword evidence="3" id="KW-0285">Flavoprotein</keyword>